<evidence type="ECO:0000313" key="3">
    <source>
        <dbReference type="EMBL" id="SGZ48741.1"/>
    </source>
</evidence>
<evidence type="ECO:0000256" key="1">
    <source>
        <dbReference type="SAM" id="MobiDB-lite"/>
    </source>
</evidence>
<gene>
    <name evidence="3" type="ORF">SAMEA4029009_CIC11G00000001667</name>
</gene>
<dbReference type="Proteomes" id="UP000182259">
    <property type="component" value="Chromosome I"/>
</dbReference>
<protein>
    <submittedName>
        <fullName evidence="3">CIC11C00000001667</fullName>
    </submittedName>
</protein>
<dbReference type="GO" id="GO:0007165">
    <property type="term" value="P:signal transduction"/>
    <property type="evidence" value="ECO:0007669"/>
    <property type="project" value="InterPro"/>
</dbReference>
<dbReference type="EMBL" id="LT635764">
    <property type="protein sequence ID" value="SGZ48741.1"/>
    <property type="molecule type" value="Genomic_DNA"/>
</dbReference>
<dbReference type="Gene3D" id="1.20.1270.60">
    <property type="entry name" value="Arfaptin homology (AH) domain/BAR domain"/>
    <property type="match status" value="1"/>
</dbReference>
<dbReference type="AlphaFoldDB" id="A0A1L0CYG7"/>
<dbReference type="PROSITE" id="PS50238">
    <property type="entry name" value="RHOGAP"/>
    <property type="match status" value="1"/>
</dbReference>
<organism evidence="3 4">
    <name type="scientific">Sungouiella intermedia</name>
    <dbReference type="NCBI Taxonomy" id="45354"/>
    <lineage>
        <taxon>Eukaryota</taxon>
        <taxon>Fungi</taxon>
        <taxon>Dikarya</taxon>
        <taxon>Ascomycota</taxon>
        <taxon>Saccharomycotina</taxon>
        <taxon>Pichiomycetes</taxon>
        <taxon>Metschnikowiaceae</taxon>
        <taxon>Sungouiella</taxon>
    </lineage>
</organism>
<feature type="region of interest" description="Disordered" evidence="1">
    <location>
        <begin position="184"/>
        <end position="224"/>
    </location>
</feature>
<dbReference type="Pfam" id="PF00620">
    <property type="entry name" value="RhoGAP"/>
    <property type="match status" value="1"/>
</dbReference>
<dbReference type="Gene3D" id="1.10.555.10">
    <property type="entry name" value="Rho GTPase activation protein"/>
    <property type="match status" value="1"/>
</dbReference>
<feature type="domain" description="Rho-GAP" evidence="2">
    <location>
        <begin position="550"/>
        <end position="799"/>
    </location>
</feature>
<dbReference type="SUPFAM" id="SSF48350">
    <property type="entry name" value="GTPase activation domain, GAP"/>
    <property type="match status" value="1"/>
</dbReference>
<evidence type="ECO:0000259" key="2">
    <source>
        <dbReference type="PROSITE" id="PS50238"/>
    </source>
</evidence>
<sequence>MPRFANVYWSPDYRTSIERLTKQLVRSLGQLHELRKLIFHHIKYHHANGEFLAEFAHSSYDKDSNFRSFKELNEAKHVSRLRNISELTPEEFDLKYVFTKFVERTATELHSQLALASEIDGAVLDKLTEFIKHHEPQINLILSRFEELFQDYETSYEKIENLKLEYDTLLRLAEFKIDEIADDEKSGVDTTNDEMPDVREPSIEPTRPLEISLPPPPSTDSANQSFDEIDIKKSDDFGFTFPLTIASGLHFENLEELADFLTALTRSIEVTKRKIPIPGRTNELFSSVQICDHFTKERPRGFNPTRSNLEKLGQNLMNLKIIVGTSFFAKKFTSDAMWFEWSEKVMRVVQGKPVSTETAPVSLPSQMTKTRLDDTQKFVNDMAASTSKTFNGMFKSMKTSLMRPKHGEDGIRIVEANYNEAYEELQRSKHLLDMEIYDKSQYFEHFEKLKIEVIFQSLTKLLEVIYKHSLQSTTSMHDFTLRFIEEYNKQENYNREFHNTIKNFSSGIYFPSFIAPDYLTRDNVSISQLNTNFQNIKLGFNLYKDIPLQLKVSDLVPPIASHPLNVRSIPIFLYEIVNHLNNLDTDIQSYWFAPIKHQEYWLVKYEIINMVQEFVPQDGLNVHDHNAVESAIILKVISVLKDKDASKIVNFLKNWLLEISDSIIPSTVYDSLINIYKRGNNSETDTTLEIDRVLRTIPRSNLSSVIHILEHISKIFDLNSVQTGTKEDLVEGIIRKLNLMDAIGTVPFVHLILRPSVVKNATGFKPPTVEYDAILSDLANIDVRSNLKSSLIESETKFLEKQEQKSKNLGLAKNMPFLQS</sequence>
<name>A0A1L0CYG7_9ASCO</name>
<dbReference type="InterPro" id="IPR008936">
    <property type="entry name" value="Rho_GTPase_activation_prot"/>
</dbReference>
<evidence type="ECO:0000313" key="4">
    <source>
        <dbReference type="Proteomes" id="UP000182259"/>
    </source>
</evidence>
<reference evidence="3 4" key="1">
    <citation type="submission" date="2016-10" db="EMBL/GenBank/DDBJ databases">
        <authorList>
            <person name="de Groot N.N."/>
        </authorList>
    </citation>
    <scope>NUCLEOTIDE SEQUENCE [LARGE SCALE GENOMIC DNA]</scope>
    <source>
        <strain evidence="3 4">PYCC 4715</strain>
    </source>
</reference>
<accession>A0A1L0CYG7</accession>
<dbReference type="InterPro" id="IPR027267">
    <property type="entry name" value="AH/BAR_dom_sf"/>
</dbReference>
<dbReference type="InterPro" id="IPR000198">
    <property type="entry name" value="RhoGAP_dom"/>
</dbReference>
<proteinExistence type="predicted"/>